<dbReference type="PANTHER" id="PTHR12526">
    <property type="entry name" value="GLYCOSYLTRANSFERASE"/>
    <property type="match status" value="1"/>
</dbReference>
<comment type="caution">
    <text evidence="3">The sequence shown here is derived from an EMBL/GenBank/DDBJ whole genome shotgun (WGS) entry which is preliminary data.</text>
</comment>
<keyword evidence="4" id="KW-1185">Reference proteome</keyword>
<organism evidence="3 4">
    <name type="scientific">Paenibacillus segetis</name>
    <dbReference type="NCBI Taxonomy" id="1325360"/>
    <lineage>
        <taxon>Bacteria</taxon>
        <taxon>Bacillati</taxon>
        <taxon>Bacillota</taxon>
        <taxon>Bacilli</taxon>
        <taxon>Bacillales</taxon>
        <taxon>Paenibacillaceae</taxon>
        <taxon>Paenibacillus</taxon>
    </lineage>
</organism>
<dbReference type="Pfam" id="PF00534">
    <property type="entry name" value="Glycos_transf_1"/>
    <property type="match status" value="1"/>
</dbReference>
<accession>A0ABQ1YPN2</accession>
<dbReference type="InterPro" id="IPR001296">
    <property type="entry name" value="Glyco_trans_1"/>
</dbReference>
<keyword evidence="3" id="KW-0808">Transferase</keyword>
<evidence type="ECO:0000259" key="2">
    <source>
        <dbReference type="Pfam" id="PF13439"/>
    </source>
</evidence>
<evidence type="ECO:0000259" key="1">
    <source>
        <dbReference type="Pfam" id="PF00534"/>
    </source>
</evidence>
<proteinExistence type="predicted"/>
<evidence type="ECO:0000313" key="4">
    <source>
        <dbReference type="Proteomes" id="UP000659344"/>
    </source>
</evidence>
<feature type="domain" description="Glycosyl transferase family 1" evidence="1">
    <location>
        <begin position="145"/>
        <end position="265"/>
    </location>
</feature>
<dbReference type="SUPFAM" id="SSF53756">
    <property type="entry name" value="UDP-Glycosyltransferase/glycogen phosphorylase"/>
    <property type="match status" value="1"/>
</dbReference>
<evidence type="ECO:0000313" key="3">
    <source>
        <dbReference type="EMBL" id="GGH33983.1"/>
    </source>
</evidence>
<dbReference type="PANTHER" id="PTHR12526:SF595">
    <property type="entry name" value="BLL5217 PROTEIN"/>
    <property type="match status" value="1"/>
</dbReference>
<feature type="domain" description="Glycosyltransferase subfamily 4-like N-terminal" evidence="2">
    <location>
        <begin position="18"/>
        <end position="106"/>
    </location>
</feature>
<reference evidence="4" key="1">
    <citation type="journal article" date="2019" name="Int. J. Syst. Evol. Microbiol.">
        <title>The Global Catalogue of Microorganisms (GCM) 10K type strain sequencing project: providing services to taxonomists for standard genome sequencing and annotation.</title>
        <authorList>
            <consortium name="The Broad Institute Genomics Platform"/>
            <consortium name="The Broad Institute Genome Sequencing Center for Infectious Disease"/>
            <person name="Wu L."/>
            <person name="Ma J."/>
        </authorList>
    </citation>
    <scope>NUCLEOTIDE SEQUENCE [LARGE SCALE GENOMIC DNA]</scope>
    <source>
        <strain evidence="4">CGMCC 1.12769</strain>
    </source>
</reference>
<name>A0ABQ1YPN2_9BACL</name>
<dbReference type="Pfam" id="PF13439">
    <property type="entry name" value="Glyco_transf_4"/>
    <property type="match status" value="1"/>
</dbReference>
<dbReference type="RefSeq" id="WP_188541596.1">
    <property type="nucleotide sequence ID" value="NZ_BMFT01000003.1"/>
</dbReference>
<protein>
    <submittedName>
        <fullName evidence="3">Glycosyl transferase</fullName>
    </submittedName>
</protein>
<dbReference type="Proteomes" id="UP000659344">
    <property type="component" value="Unassembled WGS sequence"/>
</dbReference>
<dbReference type="Gene3D" id="3.40.50.2000">
    <property type="entry name" value="Glycogen Phosphorylase B"/>
    <property type="match status" value="2"/>
</dbReference>
<dbReference type="EMBL" id="BMFT01000003">
    <property type="protein sequence ID" value="GGH33983.1"/>
    <property type="molecule type" value="Genomic_DNA"/>
</dbReference>
<gene>
    <name evidence="3" type="ORF">GCM10008013_39460</name>
</gene>
<sequence>MRIVQISPDYVTTPPEKYGGIERIVYELTEQLIKKGHEVFLYALPGSKTNGRLIEYKHWGEPLEIARYVKNTLPSSVDIIHDHTHGSVVGRSGLPVPTVSTIHVPWCFESKDPVFMSNNMRMKLNGGRGHVVPNGINREEYVFSAQKSNYLLFLGRLIESKGILKAIEIAEKSNLRLVIAGPETDIVDPETSAFYIQHVLPKIRDNPNIIYVGEVGGAYKQQLLNRAKCLLFMSEEEAFGLVMIEAMACGTPVLALQKGSVSEILSGFPELICRDESDAVLKLRTIDFPTPHRLRKYFLQNFTSEIMVDNYLKLYKKVLNQN</sequence>
<dbReference type="InterPro" id="IPR028098">
    <property type="entry name" value="Glyco_trans_4-like_N"/>
</dbReference>
<dbReference type="GO" id="GO:0016740">
    <property type="term" value="F:transferase activity"/>
    <property type="evidence" value="ECO:0007669"/>
    <property type="project" value="UniProtKB-KW"/>
</dbReference>